<evidence type="ECO:0000313" key="7">
    <source>
        <dbReference type="RefSeq" id="XP_028282406.1"/>
    </source>
</evidence>
<keyword evidence="2" id="KW-1133">Transmembrane helix</keyword>
<feature type="domain" description="CDCP1 second and fifth CUB" evidence="5">
    <location>
        <begin position="429"/>
        <end position="524"/>
    </location>
</feature>
<feature type="compositionally biased region" description="Polar residues" evidence="1">
    <location>
        <begin position="761"/>
        <end position="772"/>
    </location>
</feature>
<dbReference type="OrthoDB" id="8960034at2759"/>
<dbReference type="AlphaFoldDB" id="A0A6P7K418"/>
<feature type="compositionally biased region" description="Basic and acidic residues" evidence="1">
    <location>
        <begin position="748"/>
        <end position="760"/>
    </location>
</feature>
<dbReference type="InterPro" id="IPR056268">
    <property type="entry name" value="CUB_CDCP1_1st"/>
</dbReference>
<dbReference type="PANTHER" id="PTHR14477:SF1">
    <property type="entry name" value="CUB DOMAIN-CONTAINING PROTEIN 1"/>
    <property type="match status" value="1"/>
</dbReference>
<dbReference type="InterPro" id="IPR056266">
    <property type="entry name" value="CDCP1_CUB_3rd_6th"/>
</dbReference>
<feature type="domain" description="CDCP1 third and sixth CUB" evidence="3">
    <location>
        <begin position="536"/>
        <end position="650"/>
    </location>
</feature>
<gene>
    <name evidence="7" type="primary">cdcp1a</name>
</gene>
<dbReference type="Pfam" id="PF23668">
    <property type="entry name" value="CUB_CDCP1_2"/>
    <property type="match status" value="2"/>
</dbReference>
<evidence type="ECO:0000259" key="4">
    <source>
        <dbReference type="Pfam" id="PF23667"/>
    </source>
</evidence>
<keyword evidence="2" id="KW-0472">Membrane</keyword>
<keyword evidence="2" id="KW-0812">Transmembrane</keyword>
<name>A0A6P7K418_9TELE</name>
<dbReference type="PANTHER" id="PTHR14477">
    <property type="entry name" value="CUB DOMAIN-CONTAINING PROTEIN 1"/>
    <property type="match status" value="1"/>
</dbReference>
<dbReference type="InParanoid" id="A0A6P7K418"/>
<feature type="domain" description="CDCP1 first CUB" evidence="4">
    <location>
        <begin position="42"/>
        <end position="109"/>
    </location>
</feature>
<evidence type="ECO:0000256" key="2">
    <source>
        <dbReference type="SAM" id="Phobius"/>
    </source>
</evidence>
<organism evidence="6 7">
    <name type="scientific">Parambassis ranga</name>
    <name type="common">Indian glassy fish</name>
    <dbReference type="NCBI Taxonomy" id="210632"/>
    <lineage>
        <taxon>Eukaryota</taxon>
        <taxon>Metazoa</taxon>
        <taxon>Chordata</taxon>
        <taxon>Craniata</taxon>
        <taxon>Vertebrata</taxon>
        <taxon>Euteleostomi</taxon>
        <taxon>Actinopterygii</taxon>
        <taxon>Neopterygii</taxon>
        <taxon>Teleostei</taxon>
        <taxon>Neoteleostei</taxon>
        <taxon>Acanthomorphata</taxon>
        <taxon>Ovalentaria</taxon>
        <taxon>Ambassidae</taxon>
        <taxon>Parambassis</taxon>
    </lineage>
</organism>
<dbReference type="InterPro" id="IPR038811">
    <property type="entry name" value="CDCP1"/>
</dbReference>
<protein>
    <submittedName>
        <fullName evidence="7">CUB domain-containing protein 1a isoform X1</fullName>
    </submittedName>
</protein>
<feature type="domain" description="CDCP1 second and fifth CUB" evidence="5">
    <location>
        <begin position="119"/>
        <end position="223"/>
    </location>
</feature>
<dbReference type="CTD" id="541520"/>
<evidence type="ECO:0000313" key="6">
    <source>
        <dbReference type="Proteomes" id="UP000515145"/>
    </source>
</evidence>
<evidence type="ECO:0000256" key="1">
    <source>
        <dbReference type="SAM" id="MobiDB-lite"/>
    </source>
</evidence>
<dbReference type="GeneID" id="114449169"/>
<dbReference type="InterPro" id="IPR056269">
    <property type="entry name" value="CUB_CDCP1_2nd_5th"/>
</dbReference>
<feature type="region of interest" description="Disordered" evidence="1">
    <location>
        <begin position="748"/>
        <end position="774"/>
    </location>
</feature>
<dbReference type="Pfam" id="PF23667">
    <property type="entry name" value="CUB_CDCP1_1"/>
    <property type="match status" value="1"/>
</dbReference>
<reference evidence="7" key="1">
    <citation type="submission" date="2025-08" db="UniProtKB">
        <authorList>
            <consortium name="RefSeq"/>
        </authorList>
    </citation>
    <scope>IDENTIFICATION</scope>
</reference>
<sequence>MKRALISGDFSRDYTSTPGTSMSLASIQVLLLTSIVSSVSGLTITPERGTTLRITSPQVYGCKVCTESGRSQQCTSSLLLQDSTAVSVKFTCTAPENEFTVEVVQNIKCTTSCSGNILQADFGSLPLQGFKRRFTWNISALAPKAFKIDFTRIGLRQINPSERCPDRHTYNLQAVQTTGKVAVGTYCRSGPISSAQILKQGSFSLDVSAGSQLQSGQFEVSVGEEIKSLAKISVTLPKENPTSDLLSPNYPDSFPDDDSMEWYFDVPDKHKTTVQLLNLVQPSCLKKQAAVEYYRTGRSALVLRLTDTQPDQTQGDFSLMLRNCEMDRRRSGSPGLSVNIRVSASSTASLVSCQVDLGKEGVSLHINKLRPASDCKMKMDSVMKETITVTSSSDLSFQDCLPEDIQVTATRVIECSRLCPTIPIPLLVPLVPSCLPAPLNSMTWTLRPAEHGTVLLTAPTGPLKQSLPGQICNDSISIEVAEEDGNTVGVFCPNGAIQKVQIHNNVSVTWRSNMGGRVLRSFFKYVLNASFEKEISERYIFTVSPSKDTPVIVATPGWPVGMQPYSTVSWIVSVPARMEANLMFGNLSQPKCRNRHTDIRVQRVGRLEEDYSRREDEGAESQLTVSESFYLNMSNCMPERGQFSVITKITLQESTNLLAIILSVLAALLVISVIVLVAVCMMVRKKKRDVEHEVSVYNPFSASSEPAQNTFPKTREDNESHVYASIEETLVYTHLLKKGAEIGIYGEFDTHRPSEGHTDSQEQQVSKDTGSDNMEVGVYQPFRFSCQGPPLPQRRLSHGEPMVDNEIYLRADESEEEHYENTGPRLEPEGENSA</sequence>
<evidence type="ECO:0000259" key="3">
    <source>
        <dbReference type="Pfam" id="PF23665"/>
    </source>
</evidence>
<dbReference type="Proteomes" id="UP000515145">
    <property type="component" value="Chromosome 16"/>
</dbReference>
<feature type="domain" description="CDCP1 third and sixth CUB" evidence="3">
    <location>
        <begin position="232"/>
        <end position="331"/>
    </location>
</feature>
<proteinExistence type="predicted"/>
<feature type="region of interest" description="Disordered" evidence="1">
    <location>
        <begin position="789"/>
        <end position="834"/>
    </location>
</feature>
<feature type="transmembrane region" description="Helical" evidence="2">
    <location>
        <begin position="657"/>
        <end position="683"/>
    </location>
</feature>
<dbReference type="RefSeq" id="XP_028282406.1">
    <property type="nucleotide sequence ID" value="XM_028426605.1"/>
</dbReference>
<keyword evidence="6" id="KW-1185">Reference proteome</keyword>
<evidence type="ECO:0000259" key="5">
    <source>
        <dbReference type="Pfam" id="PF23668"/>
    </source>
</evidence>
<dbReference type="Pfam" id="PF23665">
    <property type="entry name" value="CDCP1_CUB_6"/>
    <property type="match status" value="2"/>
</dbReference>
<accession>A0A6P7K418</accession>